<keyword evidence="12" id="KW-1185">Reference proteome</keyword>
<keyword evidence="5" id="KW-0539">Nucleus</keyword>
<dbReference type="PANTHER" id="PTHR14927:SF0">
    <property type="entry name" value="NUCLEOLAR PROTEIN 10"/>
    <property type="match status" value="1"/>
</dbReference>
<evidence type="ECO:0000313" key="12">
    <source>
        <dbReference type="Proteomes" id="UP000030755"/>
    </source>
</evidence>
<dbReference type="HOGENOM" id="CLU_009923_2_0_1"/>
<dbReference type="Pfam" id="PF23098">
    <property type="entry name" value="Beta-prop_NOL10_N"/>
    <property type="match status" value="1"/>
</dbReference>
<evidence type="ECO:0000256" key="6">
    <source>
        <dbReference type="SAM" id="MobiDB-lite"/>
    </source>
</evidence>
<dbReference type="InterPro" id="IPR040382">
    <property type="entry name" value="NOL10/Enp2"/>
</dbReference>
<protein>
    <submittedName>
        <fullName evidence="11">WD40 repeat-like protein</fullName>
    </submittedName>
</protein>
<name>A0A075AYG2_ROZAC</name>
<evidence type="ECO:0000256" key="4">
    <source>
        <dbReference type="ARBA" id="ARBA00022737"/>
    </source>
</evidence>
<dbReference type="GO" id="GO:0030686">
    <property type="term" value="C:90S preribosome"/>
    <property type="evidence" value="ECO:0007669"/>
    <property type="project" value="TreeGrafter"/>
</dbReference>
<evidence type="ECO:0000259" key="8">
    <source>
        <dbReference type="Pfam" id="PF23097"/>
    </source>
</evidence>
<sequence length="608" mass="70193">MVLHVSHPNNVRVYHVSGRDQASLPEWLVNKHKKSLKKDAEWRQRIELIQDFKFPEASNRIKMTPNLQHVVATGVYKPQVKVFDTQDLSLKFERHFTSENVEFEVLSDDWTKMVFLQNDRSIEFHAQGGCHYKTRIPAFGRDMKYHKETADLYVVGRSNEAFRLNLDVGQFMNPFETNLPSINAVDINELHSLVMLGGENGFVEFWDPRVRKSIYSLDLNLNVRDQVEVSSLKFLNDGLSLAMGTSKGHALLFDLRQSTPFQQKKHQYELPIINISHHASSDVMITSDKKVCKLWNKNTAEPFTSIEPPNDINDVFVIPDTGMIMMASESIEMQTFYVPSLGPAPSWASFLDNLTEELEEKPSQAVYDDYKFVTLKDLKSLNLEHLIGTKAIKAYMHGYFIDHRLYEKVKAIVNPFAYDEYVKQKKEEKVKSRISINKKLPKINRTLAQKLEEDKNSEILNDSRFADIFANEDFEIDEESNEYKLLHPVRSKKSIVEHFDDVSSDEDFEKSKKVQSAPTKSIKMYEIKAGESLQSLYKNKNNRKTFEERLAMGEEDLNNSSTKVEGNVQATFTSSGRGRGGRHLPHKRTQQRGVRELRLPKSSTKWKK</sequence>
<dbReference type="GO" id="GO:0032040">
    <property type="term" value="C:small-subunit processome"/>
    <property type="evidence" value="ECO:0007669"/>
    <property type="project" value="TreeGrafter"/>
</dbReference>
<dbReference type="InterPro" id="IPR012580">
    <property type="entry name" value="NUC153"/>
</dbReference>
<gene>
    <name evidence="10" type="ORF">O9G_003633</name>
    <name evidence="11" type="ORF">ROZALSC1DRAFT_29632</name>
</gene>
<proteinExistence type="inferred from homology"/>
<dbReference type="PANTHER" id="PTHR14927">
    <property type="entry name" value="NUCLEOLAR PROTEIN 10"/>
    <property type="match status" value="1"/>
</dbReference>
<evidence type="ECO:0000259" key="9">
    <source>
        <dbReference type="Pfam" id="PF23098"/>
    </source>
</evidence>
<evidence type="ECO:0000256" key="1">
    <source>
        <dbReference type="ARBA" id="ARBA00004604"/>
    </source>
</evidence>
<evidence type="ECO:0000256" key="3">
    <source>
        <dbReference type="ARBA" id="ARBA00022574"/>
    </source>
</evidence>
<dbReference type="GO" id="GO:0000462">
    <property type="term" value="P:maturation of SSU-rRNA from tricistronic rRNA transcript (SSU-rRNA, 5.8S rRNA, LSU-rRNA)"/>
    <property type="evidence" value="ECO:0007669"/>
    <property type="project" value="TreeGrafter"/>
</dbReference>
<dbReference type="Pfam" id="PF23097">
    <property type="entry name" value="NOL10_2nd"/>
    <property type="match status" value="1"/>
</dbReference>
<dbReference type="EMBL" id="KE560862">
    <property type="protein sequence ID" value="EPZ35144.1"/>
    <property type="molecule type" value="Genomic_DNA"/>
</dbReference>
<dbReference type="Proteomes" id="UP000030755">
    <property type="component" value="Unassembled WGS sequence"/>
</dbReference>
<feature type="domain" description="Nucleolar protein 10-like N-terminal" evidence="9">
    <location>
        <begin position="4"/>
        <end position="361"/>
    </location>
</feature>
<evidence type="ECO:0000313" key="11">
    <source>
        <dbReference type="EMBL" id="RKP18701.1"/>
    </source>
</evidence>
<dbReference type="InterPro" id="IPR056550">
    <property type="entry name" value="NOL10_2nd"/>
</dbReference>
<dbReference type="InterPro" id="IPR056551">
    <property type="entry name" value="Beta-prop_NOL10_N"/>
</dbReference>
<evidence type="ECO:0000313" key="10">
    <source>
        <dbReference type="EMBL" id="EPZ35144.1"/>
    </source>
</evidence>
<evidence type="ECO:0000256" key="5">
    <source>
        <dbReference type="ARBA" id="ARBA00023242"/>
    </source>
</evidence>
<comment type="similarity">
    <text evidence="2">Belongs to the WD repeat NOL10/ENP2 family.</text>
</comment>
<dbReference type="InterPro" id="IPR036322">
    <property type="entry name" value="WD40_repeat_dom_sf"/>
</dbReference>
<reference evidence="10 12" key="1">
    <citation type="journal article" date="2013" name="Curr. Biol.">
        <title>Shared signatures of parasitism and phylogenomics unite Cryptomycota and microsporidia.</title>
        <authorList>
            <person name="James T.Y."/>
            <person name="Pelin A."/>
            <person name="Bonen L."/>
            <person name="Ahrendt S."/>
            <person name="Sain D."/>
            <person name="Corradi N."/>
            <person name="Stajich J.E."/>
        </authorList>
    </citation>
    <scope>NUCLEOTIDE SEQUENCE [LARGE SCALE GENOMIC DNA]</scope>
    <source>
        <strain evidence="10">CSF55</strain>
        <strain evidence="10">CSF55</strain>
    </source>
</reference>
<organism evidence="10 12">
    <name type="scientific">Rozella allomycis (strain CSF55)</name>
    <dbReference type="NCBI Taxonomy" id="988480"/>
    <lineage>
        <taxon>Eukaryota</taxon>
        <taxon>Fungi</taxon>
        <taxon>Fungi incertae sedis</taxon>
        <taxon>Cryptomycota</taxon>
        <taxon>Cryptomycota incertae sedis</taxon>
        <taxon>Rozella</taxon>
    </lineage>
</organism>
<accession>A0A075AYG2</accession>
<dbReference type="STRING" id="988480.A0A075AYG2"/>
<dbReference type="Gene3D" id="2.130.10.10">
    <property type="entry name" value="YVTN repeat-like/Quinoprotein amine dehydrogenase"/>
    <property type="match status" value="1"/>
</dbReference>
<keyword evidence="3" id="KW-0853">WD repeat</keyword>
<evidence type="ECO:0000313" key="13">
    <source>
        <dbReference type="Proteomes" id="UP000281549"/>
    </source>
</evidence>
<feature type="domain" description="NUC153" evidence="7">
    <location>
        <begin position="462"/>
        <end position="489"/>
    </location>
</feature>
<dbReference type="AlphaFoldDB" id="A0A075AYG2"/>
<comment type="subcellular location">
    <subcellularLocation>
        <location evidence="1">Nucleus</location>
        <location evidence="1">Nucleolus</location>
    </subcellularLocation>
</comment>
<dbReference type="OrthoDB" id="273340at2759"/>
<feature type="compositionally biased region" description="Basic residues" evidence="6">
    <location>
        <begin position="579"/>
        <end position="590"/>
    </location>
</feature>
<evidence type="ECO:0000259" key="7">
    <source>
        <dbReference type="Pfam" id="PF08159"/>
    </source>
</evidence>
<dbReference type="EMBL" id="ML005391">
    <property type="protein sequence ID" value="RKP18701.1"/>
    <property type="molecule type" value="Genomic_DNA"/>
</dbReference>
<dbReference type="OMA" id="CNAIDVN"/>
<dbReference type="SUPFAM" id="SSF50978">
    <property type="entry name" value="WD40 repeat-like"/>
    <property type="match status" value="1"/>
</dbReference>
<evidence type="ECO:0000256" key="2">
    <source>
        <dbReference type="ARBA" id="ARBA00005264"/>
    </source>
</evidence>
<feature type="region of interest" description="Disordered" evidence="6">
    <location>
        <begin position="554"/>
        <end position="608"/>
    </location>
</feature>
<feature type="domain" description="Nucleolar protein 10-like second" evidence="8">
    <location>
        <begin position="366"/>
        <end position="414"/>
    </location>
</feature>
<reference evidence="13" key="2">
    <citation type="journal article" date="2018" name="Nat. Microbiol.">
        <title>Leveraging single-cell genomics to expand the fungal tree of life.</title>
        <authorList>
            <person name="Ahrendt S.R."/>
            <person name="Quandt C.A."/>
            <person name="Ciobanu D."/>
            <person name="Clum A."/>
            <person name="Salamov A."/>
            <person name="Andreopoulos B."/>
            <person name="Cheng J.F."/>
            <person name="Woyke T."/>
            <person name="Pelin A."/>
            <person name="Henrissat B."/>
            <person name="Reynolds N.K."/>
            <person name="Benny G.L."/>
            <person name="Smith M.E."/>
            <person name="James T.Y."/>
            <person name="Grigoriev I.V."/>
        </authorList>
    </citation>
    <scope>NUCLEOTIDE SEQUENCE [LARGE SCALE GENOMIC DNA]</scope>
    <source>
        <strain evidence="13">CSF55</strain>
    </source>
</reference>
<reference evidence="11" key="3">
    <citation type="submission" date="2018-08" db="EMBL/GenBank/DDBJ databases">
        <title>Leveraging single-cell genomics to expand the Fungal Tree of Life.</title>
        <authorList>
            <consortium name="DOE Joint Genome Institute"/>
            <person name="Ahrendt S.R."/>
            <person name="Quandt C.A."/>
            <person name="Ciobanu D."/>
            <person name="Clum A."/>
            <person name="Salamov A."/>
            <person name="Andreopoulos B."/>
            <person name="Cheng J.-F."/>
            <person name="Woyke T."/>
            <person name="Pelin A."/>
            <person name="Henrissat B."/>
            <person name="Reynolds N."/>
            <person name="Benny G.L."/>
            <person name="Smith M.E."/>
            <person name="James T.Y."/>
            <person name="Grigoriev I.V."/>
        </authorList>
    </citation>
    <scope>NUCLEOTIDE SEQUENCE</scope>
    <source>
        <strain evidence="11">CSF55</strain>
    </source>
</reference>
<dbReference type="InterPro" id="IPR015943">
    <property type="entry name" value="WD40/YVTN_repeat-like_dom_sf"/>
</dbReference>
<keyword evidence="4" id="KW-0677">Repeat</keyword>
<feature type="compositionally biased region" description="Polar residues" evidence="6">
    <location>
        <begin position="558"/>
        <end position="575"/>
    </location>
</feature>
<dbReference type="Pfam" id="PF08159">
    <property type="entry name" value="NUC153"/>
    <property type="match status" value="1"/>
</dbReference>
<dbReference type="Proteomes" id="UP000281549">
    <property type="component" value="Unassembled WGS sequence"/>
</dbReference>